<feature type="non-terminal residue" evidence="1">
    <location>
        <position position="1"/>
    </location>
</feature>
<gene>
    <name evidence="1" type="ORF">CPELLU_LOCUS21689</name>
</gene>
<proteinExistence type="predicted"/>
<feature type="non-terminal residue" evidence="1">
    <location>
        <position position="102"/>
    </location>
</feature>
<comment type="caution">
    <text evidence="1">The sequence shown here is derived from an EMBL/GenBank/DDBJ whole genome shotgun (WGS) entry which is preliminary data.</text>
</comment>
<name>A0A9N9PJ50_9GLOM</name>
<sequence>FTKDKTIGNNEELYEIVQGATTLHLEQLPDDPNQISENITQILLFDLPIKQRDYTKAVAAALHRIYRFDKLPEAYFTLLGTLPNRIADLNPEIKHLFLIIER</sequence>
<evidence type="ECO:0000313" key="1">
    <source>
        <dbReference type="EMBL" id="CAG8838272.1"/>
    </source>
</evidence>
<evidence type="ECO:0000313" key="2">
    <source>
        <dbReference type="Proteomes" id="UP000789759"/>
    </source>
</evidence>
<reference evidence="1" key="1">
    <citation type="submission" date="2021-06" db="EMBL/GenBank/DDBJ databases">
        <authorList>
            <person name="Kallberg Y."/>
            <person name="Tangrot J."/>
            <person name="Rosling A."/>
        </authorList>
    </citation>
    <scope>NUCLEOTIDE SEQUENCE</scope>
    <source>
        <strain evidence="1">FL966</strain>
    </source>
</reference>
<organism evidence="1 2">
    <name type="scientific">Cetraspora pellucida</name>
    <dbReference type="NCBI Taxonomy" id="1433469"/>
    <lineage>
        <taxon>Eukaryota</taxon>
        <taxon>Fungi</taxon>
        <taxon>Fungi incertae sedis</taxon>
        <taxon>Mucoromycota</taxon>
        <taxon>Glomeromycotina</taxon>
        <taxon>Glomeromycetes</taxon>
        <taxon>Diversisporales</taxon>
        <taxon>Gigasporaceae</taxon>
        <taxon>Cetraspora</taxon>
    </lineage>
</organism>
<dbReference type="OrthoDB" id="2448732at2759"/>
<dbReference type="EMBL" id="CAJVQA010083708">
    <property type="protein sequence ID" value="CAG8838272.1"/>
    <property type="molecule type" value="Genomic_DNA"/>
</dbReference>
<dbReference type="AlphaFoldDB" id="A0A9N9PJ50"/>
<protein>
    <submittedName>
        <fullName evidence="1">3633_t:CDS:1</fullName>
    </submittedName>
</protein>
<keyword evidence="2" id="KW-1185">Reference proteome</keyword>
<dbReference type="Proteomes" id="UP000789759">
    <property type="component" value="Unassembled WGS sequence"/>
</dbReference>
<accession>A0A9N9PJ50</accession>